<dbReference type="RefSeq" id="WP_041101493.1">
    <property type="nucleotide sequence ID" value="NZ_JARTHD010000039.1"/>
</dbReference>
<dbReference type="InterPro" id="IPR003010">
    <property type="entry name" value="C-N_Hydrolase"/>
</dbReference>
<accession>A0ABR5AQB7</accession>
<reference evidence="3 4" key="1">
    <citation type="submission" date="2015-01" db="EMBL/GenBank/DDBJ databases">
        <title>Genome Assembly of Bacillus badius MTCC 1458.</title>
        <authorList>
            <person name="Verma A."/>
            <person name="Khatri I."/>
            <person name="Mual P."/>
            <person name="Subramanian S."/>
            <person name="Krishnamurthi S."/>
        </authorList>
    </citation>
    <scope>NUCLEOTIDE SEQUENCE [LARGE SCALE GENOMIC DNA]</scope>
    <source>
        <strain evidence="3 4">MTCC 1458</strain>
    </source>
</reference>
<dbReference type="Pfam" id="PF00795">
    <property type="entry name" value="CN_hydrolase"/>
    <property type="match status" value="1"/>
</dbReference>
<dbReference type="Proteomes" id="UP000031982">
    <property type="component" value="Unassembled WGS sequence"/>
</dbReference>
<dbReference type="CDD" id="cd07583">
    <property type="entry name" value="nitrilase_5"/>
    <property type="match status" value="1"/>
</dbReference>
<dbReference type="Gene3D" id="3.60.110.10">
    <property type="entry name" value="Carbon-nitrogen hydrolase"/>
    <property type="match status" value="1"/>
</dbReference>
<dbReference type="PROSITE" id="PS50263">
    <property type="entry name" value="CN_HYDROLASE"/>
    <property type="match status" value="1"/>
</dbReference>
<dbReference type="PROSITE" id="PS01227">
    <property type="entry name" value="UPF0012"/>
    <property type="match status" value="1"/>
</dbReference>
<dbReference type="InterPro" id="IPR036526">
    <property type="entry name" value="C-N_Hydrolase_sf"/>
</dbReference>
<name>A0ABR5AQB7_BACBA</name>
<dbReference type="InterPro" id="IPR001110">
    <property type="entry name" value="UPF0012_CS"/>
</dbReference>
<dbReference type="SUPFAM" id="SSF56317">
    <property type="entry name" value="Carbon-nitrogen hydrolase"/>
    <property type="match status" value="1"/>
</dbReference>
<evidence type="ECO:0000313" key="3">
    <source>
        <dbReference type="EMBL" id="KIL76930.1"/>
    </source>
</evidence>
<evidence type="ECO:0000259" key="2">
    <source>
        <dbReference type="PROSITE" id="PS50263"/>
    </source>
</evidence>
<dbReference type="PANTHER" id="PTHR23088">
    <property type="entry name" value="NITRILASE-RELATED"/>
    <property type="match status" value="1"/>
</dbReference>
<protein>
    <submittedName>
        <fullName evidence="3">Aliphatic amidase AmiE</fullName>
    </submittedName>
</protein>
<keyword evidence="4" id="KW-1185">Reference proteome</keyword>
<evidence type="ECO:0000313" key="4">
    <source>
        <dbReference type="Proteomes" id="UP000031982"/>
    </source>
</evidence>
<comment type="caution">
    <text evidence="3">The sequence shown here is derived from an EMBL/GenBank/DDBJ whole genome shotgun (WGS) entry which is preliminary data.</text>
</comment>
<sequence length="261" mass="29920">MKLKTAVIQMDIAFGDPEENYKRAEKWLQKAADQGCQLAVLPELWTTGYDLTRLDEIADKEAAKTVQFLSAQAKKHRMHLIGGSVANETQEGVENTLIVINKEGELLKKYSKLHLFRLMEEEKFLKAGKEDGLFMLENEQMAAFICYDIRFPEWLRKHVLAGANVLFIPAEWPLARKDHWRTLLIARAIENQSYVVGCNRSGEDPKNKFAGHSIIVDPWGEVVAEAGEEEEMLMAEIDLSQVAKIRKRIPIFEDRRPAFYE</sequence>
<organism evidence="3 4">
    <name type="scientific">Bacillus badius</name>
    <dbReference type="NCBI Taxonomy" id="1455"/>
    <lineage>
        <taxon>Bacteria</taxon>
        <taxon>Bacillati</taxon>
        <taxon>Bacillota</taxon>
        <taxon>Bacilli</taxon>
        <taxon>Bacillales</taxon>
        <taxon>Bacillaceae</taxon>
        <taxon>Pseudobacillus</taxon>
    </lineage>
</organism>
<dbReference type="PANTHER" id="PTHR23088:SF27">
    <property type="entry name" value="DEAMINATED GLUTATHIONE AMIDASE"/>
    <property type="match status" value="1"/>
</dbReference>
<feature type="domain" description="CN hydrolase" evidence="2">
    <location>
        <begin position="3"/>
        <end position="239"/>
    </location>
</feature>
<comment type="similarity">
    <text evidence="1">Belongs to the carbon-nitrogen hydrolase superfamily. NIT1/NIT2 family.</text>
</comment>
<gene>
    <name evidence="3" type="ORF">SD77_1890</name>
</gene>
<dbReference type="EMBL" id="JXLP01000019">
    <property type="protein sequence ID" value="KIL76930.1"/>
    <property type="molecule type" value="Genomic_DNA"/>
</dbReference>
<proteinExistence type="inferred from homology"/>
<evidence type="ECO:0000256" key="1">
    <source>
        <dbReference type="ARBA" id="ARBA00010613"/>
    </source>
</evidence>